<name>A0A2M6KAD1_9BACT</name>
<keyword evidence="1" id="KW-0472">Membrane</keyword>
<sequence>MKNNLIINKEFNKDDHGQADNKGRGYEIIKKDKDDAVIVSKEGLDVKKGGNIIIGTLNVLASPLKRRHAKHYKDSKFHFAADIIFVLIILGLAFGVYWLRGYIPNRDIYLESSYLSQKIISGRVETFEIVYNNKSEKVLENSILAINLPKNFSLENSVPENIFNKNSNTFALGDLPGGANGKIKITGLVLGEVGNQQALSLILSYKQNGRSRSTLNSLIYNIEGSVLNIELFVPEKVYQGVEFSGKIGLKNQDEKDLDNIELSLNQDIWQLKNIIKIDKIKANTSEEIDFIAINNKEEGSYDFGLSCYLLINNKKLKQSWVDKRITVQKPRFDVSVNTDQEIIKDGEKALFKIVYKNNEEVEVGDVKLSFYSGNKNYEINNFSVVNSSPENSTIGKDSLSVNDLSPGQGGQIDIQANFQKNAKEINQEVYLSAVVDYFFDGQNIKRPINSNRVKVLSNLKIKSAGYYYSPQGDQLGVGPLPPVVDMPTNYWIFWEVENFGNDLENLIVTAQLPENVVWTDSKSLQTGNIQFAQVSRRVIWEVGRIDKISSSNKVGFEVGLIPTKDDVGKVLDLLADIKYSVKDSFCDQEIGGVLANINTNLSFDKLASGRGAVLP</sequence>
<accession>A0A2M6KAD1</accession>
<reference evidence="2 3" key="1">
    <citation type="submission" date="2017-09" db="EMBL/GenBank/DDBJ databases">
        <title>Depth-based differentiation of microbial function through sediment-hosted aquifers and enrichment of novel symbionts in the deep terrestrial subsurface.</title>
        <authorList>
            <person name="Probst A.J."/>
            <person name="Ladd B."/>
            <person name="Jarett J.K."/>
            <person name="Geller-Mcgrath D.E."/>
            <person name="Sieber C.M."/>
            <person name="Emerson J.B."/>
            <person name="Anantharaman K."/>
            <person name="Thomas B.C."/>
            <person name="Malmstrom R."/>
            <person name="Stieglmeier M."/>
            <person name="Klingl A."/>
            <person name="Woyke T."/>
            <person name="Ryan C.M."/>
            <person name="Banfield J.F."/>
        </authorList>
    </citation>
    <scope>NUCLEOTIDE SEQUENCE [LARGE SCALE GENOMIC DNA]</scope>
    <source>
        <strain evidence="2">CG11_big_fil_rev_8_21_14_0_20_39_10</strain>
    </source>
</reference>
<evidence type="ECO:0008006" key="4">
    <source>
        <dbReference type="Google" id="ProtNLM"/>
    </source>
</evidence>
<keyword evidence="1" id="KW-0812">Transmembrane</keyword>
<dbReference type="AlphaFoldDB" id="A0A2M6KAD1"/>
<keyword evidence="1" id="KW-1133">Transmembrane helix</keyword>
<evidence type="ECO:0000313" key="3">
    <source>
        <dbReference type="Proteomes" id="UP000230869"/>
    </source>
</evidence>
<evidence type="ECO:0000313" key="2">
    <source>
        <dbReference type="EMBL" id="PIR14014.1"/>
    </source>
</evidence>
<feature type="transmembrane region" description="Helical" evidence="1">
    <location>
        <begin position="77"/>
        <end position="99"/>
    </location>
</feature>
<dbReference type="Proteomes" id="UP000230869">
    <property type="component" value="Unassembled WGS sequence"/>
</dbReference>
<organism evidence="2 3">
    <name type="scientific">Candidatus Falkowbacteria bacterium CG11_big_fil_rev_8_21_14_0_20_39_10</name>
    <dbReference type="NCBI Taxonomy" id="1974570"/>
    <lineage>
        <taxon>Bacteria</taxon>
        <taxon>Candidatus Falkowiibacteriota</taxon>
    </lineage>
</organism>
<dbReference type="Gene3D" id="2.60.40.1170">
    <property type="entry name" value="Mu homology domain, subdomain B"/>
    <property type="match status" value="1"/>
</dbReference>
<evidence type="ECO:0000256" key="1">
    <source>
        <dbReference type="SAM" id="Phobius"/>
    </source>
</evidence>
<comment type="caution">
    <text evidence="2">The sequence shown here is derived from an EMBL/GenBank/DDBJ whole genome shotgun (WGS) entry which is preliminary data.</text>
</comment>
<gene>
    <name evidence="2" type="ORF">COV49_00285</name>
</gene>
<proteinExistence type="predicted"/>
<protein>
    <recommendedName>
        <fullName evidence="4">DUF11 domain-containing protein</fullName>
    </recommendedName>
</protein>
<dbReference type="EMBL" id="PCWW01000007">
    <property type="protein sequence ID" value="PIR14014.1"/>
    <property type="molecule type" value="Genomic_DNA"/>
</dbReference>